<keyword evidence="1" id="KW-0472">Membrane</keyword>
<dbReference type="Proteomes" id="UP000266673">
    <property type="component" value="Unassembled WGS sequence"/>
</dbReference>
<sequence>MMEANKYINQTYPPINRTSIKILDVSSKNLTNTINLGPSDNFTSILELNASFNQINNFNISQLSLQTMDFSHNNLINFSMYIPSALEIINLSHNSLSDIGPISDILTHLDISNNLLTYLDLHNYKHLVSLNCSANPDLSNLTLNSYFDPSDSSAFDCRGTNLGKINTTSFTFDCQTGSKTIKKTVPDTHSPITPDINFYTGIIIGMCIIIIVFIVAMLVYKRLRKVLNYEIICY</sequence>
<name>A0A397VS27_9GLOM</name>
<dbReference type="AlphaFoldDB" id="A0A397VS27"/>
<reference evidence="2 3" key="1">
    <citation type="submission" date="2018-06" db="EMBL/GenBank/DDBJ databases">
        <title>Comparative genomics reveals the genomic features of Rhizophagus irregularis, R. cerebriforme, R. diaphanum and Gigaspora rosea, and their symbiotic lifestyle signature.</title>
        <authorList>
            <person name="Morin E."/>
            <person name="San Clemente H."/>
            <person name="Chen E.C.H."/>
            <person name="De La Providencia I."/>
            <person name="Hainaut M."/>
            <person name="Kuo A."/>
            <person name="Kohler A."/>
            <person name="Murat C."/>
            <person name="Tang N."/>
            <person name="Roy S."/>
            <person name="Loubradou J."/>
            <person name="Henrissat B."/>
            <person name="Grigoriev I.V."/>
            <person name="Corradi N."/>
            <person name="Roux C."/>
            <person name="Martin F.M."/>
        </authorList>
    </citation>
    <scope>NUCLEOTIDE SEQUENCE [LARGE SCALE GENOMIC DNA]</scope>
    <source>
        <strain evidence="2 3">DAOM 194757</strain>
    </source>
</reference>
<comment type="caution">
    <text evidence="2">The sequence shown here is derived from an EMBL/GenBank/DDBJ whole genome shotgun (WGS) entry which is preliminary data.</text>
</comment>
<dbReference type="PROSITE" id="PS51450">
    <property type="entry name" value="LRR"/>
    <property type="match status" value="1"/>
</dbReference>
<organism evidence="2 3">
    <name type="scientific">Gigaspora rosea</name>
    <dbReference type="NCBI Taxonomy" id="44941"/>
    <lineage>
        <taxon>Eukaryota</taxon>
        <taxon>Fungi</taxon>
        <taxon>Fungi incertae sedis</taxon>
        <taxon>Mucoromycota</taxon>
        <taxon>Glomeromycotina</taxon>
        <taxon>Glomeromycetes</taxon>
        <taxon>Diversisporales</taxon>
        <taxon>Gigasporaceae</taxon>
        <taxon>Gigaspora</taxon>
    </lineage>
</organism>
<proteinExistence type="predicted"/>
<keyword evidence="1" id="KW-1133">Transmembrane helix</keyword>
<dbReference type="EMBL" id="QKWP01000177">
    <property type="protein sequence ID" value="RIB25355.1"/>
    <property type="molecule type" value="Genomic_DNA"/>
</dbReference>
<keyword evidence="3" id="KW-1185">Reference proteome</keyword>
<dbReference type="Gene3D" id="3.80.10.10">
    <property type="entry name" value="Ribonuclease Inhibitor"/>
    <property type="match status" value="1"/>
</dbReference>
<gene>
    <name evidence="2" type="ORF">C2G38_2067551</name>
</gene>
<evidence type="ECO:0000313" key="3">
    <source>
        <dbReference type="Proteomes" id="UP000266673"/>
    </source>
</evidence>
<evidence type="ECO:0000256" key="1">
    <source>
        <dbReference type="SAM" id="Phobius"/>
    </source>
</evidence>
<feature type="transmembrane region" description="Helical" evidence="1">
    <location>
        <begin position="198"/>
        <end position="220"/>
    </location>
</feature>
<keyword evidence="1" id="KW-0812">Transmembrane</keyword>
<dbReference type="InterPro" id="IPR001611">
    <property type="entry name" value="Leu-rich_rpt"/>
</dbReference>
<evidence type="ECO:0000313" key="2">
    <source>
        <dbReference type="EMBL" id="RIB25355.1"/>
    </source>
</evidence>
<protein>
    <submittedName>
        <fullName evidence="2">Uncharacterized protein</fullName>
    </submittedName>
</protein>
<dbReference type="SUPFAM" id="SSF52058">
    <property type="entry name" value="L domain-like"/>
    <property type="match status" value="1"/>
</dbReference>
<accession>A0A397VS27</accession>
<dbReference type="InterPro" id="IPR032675">
    <property type="entry name" value="LRR_dom_sf"/>
</dbReference>
<dbReference type="OrthoDB" id="204638at2759"/>